<reference evidence="3 4" key="1">
    <citation type="submission" date="2018-12" db="EMBL/GenBank/DDBJ databases">
        <authorList>
            <person name="Sun L."/>
            <person name="Chen Z."/>
        </authorList>
    </citation>
    <scope>NUCLEOTIDE SEQUENCE [LARGE SCALE GENOMIC DNA]</scope>
    <source>
        <strain evidence="3 4">3-5-3</strain>
    </source>
</reference>
<dbReference type="AlphaFoldDB" id="A0A433X915"/>
<evidence type="ECO:0000313" key="3">
    <source>
        <dbReference type="EMBL" id="RUT30468.1"/>
    </source>
</evidence>
<comment type="caution">
    <text evidence="3">The sequence shown here is derived from an EMBL/GenBank/DDBJ whole genome shotgun (WGS) entry which is preliminary data.</text>
</comment>
<dbReference type="InterPro" id="IPR024775">
    <property type="entry name" value="DinB-like"/>
</dbReference>
<sequence>MSLSRIQTLLLQLDAIWYQDEWFTTVTRALDGVTAKEAAWKPSGELNSIWQLVNHMNFYNEQILQRLTNQPQHEASNNTSTFGSPGETDNETGWQEVKERAFTVIAEIRKVIASLTDEDLDTQVNETTLGHTLSTWVMHDGFHTGQIVLIRKLQGSWPATIWP</sequence>
<proteinExistence type="predicted"/>
<evidence type="ECO:0000259" key="2">
    <source>
        <dbReference type="Pfam" id="PF12867"/>
    </source>
</evidence>
<dbReference type="EMBL" id="RZNX01000004">
    <property type="protein sequence ID" value="RUT30468.1"/>
    <property type="molecule type" value="Genomic_DNA"/>
</dbReference>
<accession>A0A433X915</accession>
<feature type="compositionally biased region" description="Polar residues" evidence="1">
    <location>
        <begin position="71"/>
        <end position="83"/>
    </location>
</feature>
<protein>
    <submittedName>
        <fullName evidence="3">DinB family protein</fullName>
    </submittedName>
</protein>
<dbReference type="Proteomes" id="UP000272464">
    <property type="component" value="Unassembled WGS sequence"/>
</dbReference>
<feature type="region of interest" description="Disordered" evidence="1">
    <location>
        <begin position="71"/>
        <end position="91"/>
    </location>
</feature>
<name>A0A433X915_9BACL</name>
<dbReference type="Pfam" id="PF12867">
    <property type="entry name" value="DinB_2"/>
    <property type="match status" value="1"/>
</dbReference>
<evidence type="ECO:0000256" key="1">
    <source>
        <dbReference type="SAM" id="MobiDB-lite"/>
    </source>
</evidence>
<evidence type="ECO:0000313" key="4">
    <source>
        <dbReference type="Proteomes" id="UP000272464"/>
    </source>
</evidence>
<dbReference type="SUPFAM" id="SSF109854">
    <property type="entry name" value="DinB/YfiT-like putative metalloenzymes"/>
    <property type="match status" value="1"/>
</dbReference>
<keyword evidence="4" id="KW-1185">Reference proteome</keyword>
<dbReference type="Gene3D" id="1.20.120.450">
    <property type="entry name" value="dinb family like domain"/>
    <property type="match status" value="1"/>
</dbReference>
<organism evidence="3 4">
    <name type="scientific">Paenibacillus zeisoli</name>
    <dbReference type="NCBI Taxonomy" id="2496267"/>
    <lineage>
        <taxon>Bacteria</taxon>
        <taxon>Bacillati</taxon>
        <taxon>Bacillota</taxon>
        <taxon>Bacilli</taxon>
        <taxon>Bacillales</taxon>
        <taxon>Paenibacillaceae</taxon>
        <taxon>Paenibacillus</taxon>
    </lineage>
</organism>
<dbReference type="InterPro" id="IPR034660">
    <property type="entry name" value="DinB/YfiT-like"/>
</dbReference>
<dbReference type="RefSeq" id="WP_127199400.1">
    <property type="nucleotide sequence ID" value="NZ_RZNX01000004.1"/>
</dbReference>
<feature type="domain" description="DinB-like" evidence="2">
    <location>
        <begin position="26"/>
        <end position="147"/>
    </location>
</feature>
<dbReference type="OrthoDB" id="9798830at2"/>
<gene>
    <name evidence="3" type="ORF">EJP77_11545</name>
</gene>